<accession>A0A7J7CAH4</accession>
<dbReference type="AlphaFoldDB" id="A0A7J7CAH4"/>
<gene>
    <name evidence="2" type="ORF">HS088_TW19G00469</name>
</gene>
<protein>
    <submittedName>
        <fullName evidence="2">Uncharacterized protein</fullName>
    </submittedName>
</protein>
<organism evidence="2 3">
    <name type="scientific">Tripterygium wilfordii</name>
    <name type="common">Thunder God vine</name>
    <dbReference type="NCBI Taxonomy" id="458696"/>
    <lineage>
        <taxon>Eukaryota</taxon>
        <taxon>Viridiplantae</taxon>
        <taxon>Streptophyta</taxon>
        <taxon>Embryophyta</taxon>
        <taxon>Tracheophyta</taxon>
        <taxon>Spermatophyta</taxon>
        <taxon>Magnoliopsida</taxon>
        <taxon>eudicotyledons</taxon>
        <taxon>Gunneridae</taxon>
        <taxon>Pentapetalae</taxon>
        <taxon>rosids</taxon>
        <taxon>fabids</taxon>
        <taxon>Celastrales</taxon>
        <taxon>Celastraceae</taxon>
        <taxon>Tripterygium</taxon>
    </lineage>
</organism>
<keyword evidence="1" id="KW-1133">Transmembrane helix</keyword>
<evidence type="ECO:0000313" key="2">
    <source>
        <dbReference type="EMBL" id="KAF5730867.1"/>
    </source>
</evidence>
<evidence type="ECO:0000256" key="1">
    <source>
        <dbReference type="SAM" id="Phobius"/>
    </source>
</evidence>
<feature type="transmembrane region" description="Helical" evidence="1">
    <location>
        <begin position="78"/>
        <end position="95"/>
    </location>
</feature>
<dbReference type="Proteomes" id="UP000593562">
    <property type="component" value="Unassembled WGS sequence"/>
</dbReference>
<evidence type="ECO:0000313" key="3">
    <source>
        <dbReference type="Proteomes" id="UP000593562"/>
    </source>
</evidence>
<name>A0A7J7CAH4_TRIWF</name>
<reference evidence="2 3" key="1">
    <citation type="journal article" date="2020" name="Nat. Commun.">
        <title>Genome of Tripterygium wilfordii and identification of cytochrome P450 involved in triptolide biosynthesis.</title>
        <authorList>
            <person name="Tu L."/>
            <person name="Su P."/>
            <person name="Zhang Z."/>
            <person name="Gao L."/>
            <person name="Wang J."/>
            <person name="Hu T."/>
            <person name="Zhou J."/>
            <person name="Zhang Y."/>
            <person name="Zhao Y."/>
            <person name="Liu Y."/>
            <person name="Song Y."/>
            <person name="Tong Y."/>
            <person name="Lu Y."/>
            <person name="Yang J."/>
            <person name="Xu C."/>
            <person name="Jia M."/>
            <person name="Peters R.J."/>
            <person name="Huang L."/>
            <person name="Gao W."/>
        </authorList>
    </citation>
    <scope>NUCLEOTIDE SEQUENCE [LARGE SCALE GENOMIC DNA]</scope>
    <source>
        <strain evidence="3">cv. XIE 37</strain>
        <tissue evidence="2">Leaf</tissue>
    </source>
</reference>
<dbReference type="EMBL" id="JAAARO010000019">
    <property type="protein sequence ID" value="KAF5730867.1"/>
    <property type="molecule type" value="Genomic_DNA"/>
</dbReference>
<proteinExistence type="predicted"/>
<keyword evidence="3" id="KW-1185">Reference proteome</keyword>
<keyword evidence="1" id="KW-0812">Transmembrane</keyword>
<keyword evidence="1" id="KW-0472">Membrane</keyword>
<dbReference type="InParanoid" id="A0A7J7CAH4"/>
<feature type="transmembrane region" description="Helical" evidence="1">
    <location>
        <begin position="51"/>
        <end position="72"/>
    </location>
</feature>
<comment type="caution">
    <text evidence="2">The sequence shown here is derived from an EMBL/GenBank/DDBJ whole genome shotgun (WGS) entry which is preliminary data.</text>
</comment>
<sequence length="104" mass="11840">MMCVGEKMCQPTLTRPRNATIVVLIPCILRTKRRKADDAKVKISLQVDGRYVDGLIFFLSLCQCTNLNIVIGSGFGCYRNLVFLYLSFVVPFLLLEKQLKRINP</sequence>